<dbReference type="InterPro" id="IPR011990">
    <property type="entry name" value="TPR-like_helical_dom_sf"/>
</dbReference>
<evidence type="ECO:0000313" key="2">
    <source>
        <dbReference type="Proteomes" id="UP001432071"/>
    </source>
</evidence>
<dbReference type="SMART" id="SM00028">
    <property type="entry name" value="TPR"/>
    <property type="match status" value="8"/>
</dbReference>
<dbReference type="PANTHER" id="PTHR10098">
    <property type="entry name" value="RAPSYN-RELATED"/>
    <property type="match status" value="1"/>
</dbReference>
<organism evidence="1 2">
    <name type="scientific">Streptomyces bobili</name>
    <dbReference type="NCBI Taxonomy" id="67280"/>
    <lineage>
        <taxon>Bacteria</taxon>
        <taxon>Bacillati</taxon>
        <taxon>Actinomycetota</taxon>
        <taxon>Actinomycetes</taxon>
        <taxon>Kitasatosporales</taxon>
        <taxon>Streptomycetaceae</taxon>
        <taxon>Streptomyces</taxon>
    </lineage>
</organism>
<dbReference type="EMBL" id="CP108038">
    <property type="protein sequence ID" value="WUN84660.1"/>
    <property type="molecule type" value="Genomic_DNA"/>
</dbReference>
<dbReference type="GeneID" id="93759366"/>
<dbReference type="SUPFAM" id="SSF48452">
    <property type="entry name" value="TPR-like"/>
    <property type="match status" value="4"/>
</dbReference>
<dbReference type="RefSeq" id="WP_328733560.1">
    <property type="nucleotide sequence ID" value="NZ_CP108038.1"/>
</dbReference>
<proteinExistence type="predicted"/>
<evidence type="ECO:0008006" key="3">
    <source>
        <dbReference type="Google" id="ProtNLM"/>
    </source>
</evidence>
<reference evidence="1" key="1">
    <citation type="submission" date="2022-10" db="EMBL/GenBank/DDBJ databases">
        <title>The complete genomes of actinobacterial strains from the NBC collection.</title>
        <authorList>
            <person name="Joergensen T.S."/>
            <person name="Alvarez Arevalo M."/>
            <person name="Sterndorff E.B."/>
            <person name="Faurdal D."/>
            <person name="Vuksanovic O."/>
            <person name="Mourched A.-S."/>
            <person name="Charusanti P."/>
            <person name="Shaw S."/>
            <person name="Blin K."/>
            <person name="Weber T."/>
        </authorList>
    </citation>
    <scope>NUCLEOTIDE SEQUENCE</scope>
    <source>
        <strain evidence="1">NBC_00302</strain>
    </source>
</reference>
<evidence type="ECO:0000313" key="1">
    <source>
        <dbReference type="EMBL" id="WUN84660.1"/>
    </source>
</evidence>
<gene>
    <name evidence="1" type="ORF">OHT53_00335</name>
</gene>
<protein>
    <recommendedName>
        <fullName evidence="3">Tetratricopeptide repeat protein</fullName>
    </recommendedName>
</protein>
<keyword evidence="2" id="KW-1185">Reference proteome</keyword>
<dbReference type="InterPro" id="IPR019734">
    <property type="entry name" value="TPR_rpt"/>
</dbReference>
<dbReference type="Proteomes" id="UP001432071">
    <property type="component" value="Chromosome"/>
</dbReference>
<sequence length="857" mass="93034">MTFDHVYHSRITQAALRVKEFVELSQSLVEQRSEDTARLDELVLPRLLQAYPWLIKQAESDDRAANLCIILAGGPSVAVWGARQSTESRLELLTTAQKAAYRLAVRHDIPILEGALGDVHCDREDYVRAIYHFEASLALHQEDPQARAQNFAGLGLANAMIGHEGDARPLLAQALEWCVTADHKPGQMTVLGYSCRAHLLWGESEAAVEAFERCLSLAHASAMGDRAAFRAGLEALCQIGRGGDAMGLAATRVRAAEMKGQDLDIAEGLLERASAQALLGYAQSAEVNLDRARVLAESYGNSAVLHDVLARLGRIRSAAGRHEEALRVLRTRLELTASWGAHRRWQALTDVAVAATAAGDTPTAIKYHQRALELAKSDGHQVVAVGEKRFEAHPAISRAAPALFHYTLYDDYALRQSRAALADLEVRSVGGAEAPSWDLLDNVVDSCLEGGFFDWSHSPRHQEQLLNLAGSTAFDLGLYERTREYQGRRAALLREHNDRRGLAHALGECADAYQREGKHAAAMQLYEEVAALDREISDHTDEVHALGNAASCAAELGDRSRALQLIRNAADLAACHDYREGRLIAQVNRGTMAFPDAPKEGFDAWVSAEALAIELDNADVLAVVRRRLADLDVPGARGSCLHFNNQGGRLASEGHVDEALESLTTAVHWSALCRDDADLRTKVLLNRGRVACRHDSVLASASFADAASHAALHGQSEHLADALRSLATVVGGDIGDQAAAVAILRRLHARQPPYNSLDALRGLIELCGFELGLGTADDAVVEDHLEEALNATLLAGLPSEEAMVLSYQGSLHERRGRLGEAEAHYRRAVHLRSHHGLGNVEEAQKNVDRVAGQRATG</sequence>
<accession>A0ABZ1QQQ3</accession>
<dbReference type="Gene3D" id="1.25.40.10">
    <property type="entry name" value="Tetratricopeptide repeat domain"/>
    <property type="match status" value="4"/>
</dbReference>
<name>A0ABZ1QQQ3_9ACTN</name>
<dbReference type="Pfam" id="PF13176">
    <property type="entry name" value="TPR_7"/>
    <property type="match status" value="3"/>
</dbReference>